<evidence type="ECO:0000256" key="7">
    <source>
        <dbReference type="ARBA" id="ARBA00023136"/>
    </source>
</evidence>
<dbReference type="Gene3D" id="1.20.58.90">
    <property type="match status" value="1"/>
</dbReference>
<comment type="subcellular location">
    <subcellularLocation>
        <location evidence="8">Golgi apparatus</location>
        <location evidence="8">trans-Golgi network membrane</location>
        <topology evidence="8">Single-pass type IV membrane protein</topology>
    </subcellularLocation>
</comment>
<name>A0A7J7HVC8_CAMSI</name>
<proteinExistence type="inferred from homology"/>
<accession>A0A7J7HVC8</accession>
<sequence length="339" mass="39010">MLVANSFDLWQKDTFFSAAEEVQQSADIMESAYRRWDREKREGLKSEDLDELCRELQTALGTAKWQLEEFEKAVRLSYRNRTVDVTMARHRQFVDAIESQISRVETGLRESFSEQGKQPLRWVNLNEEECNDLAAFLSGTLGTSQIMKDDRVNSSFKENNCTKNEECYINKAASNKDIPYRTKRSKDVLASNKDAMYVIDIEPTEIVATRDDINCQVDGELDARRTWSSPDIGARKVVVSNEDQQNNALVSNIEATPKDKGSRPFFWRQRCGDRPEAKGRILSTSQMRGIRWFNQIFGQVGGCQRQVQTHMQLKLSSVRFKLALMLTLFLIVPFVLYST</sequence>
<comment type="caution">
    <text evidence="11">The sequence shown here is derived from an EMBL/GenBank/DDBJ whole genome shotgun (WGS) entry which is preliminary data.</text>
</comment>
<dbReference type="CDD" id="cd21442">
    <property type="entry name" value="SNARE_NTD_STX6-like"/>
    <property type="match status" value="1"/>
</dbReference>
<evidence type="ECO:0000256" key="2">
    <source>
        <dbReference type="ARBA" id="ARBA00022448"/>
    </source>
</evidence>
<dbReference type="GO" id="GO:0005794">
    <property type="term" value="C:Golgi apparatus"/>
    <property type="evidence" value="ECO:0007669"/>
    <property type="project" value="UniProtKB-SubCell"/>
</dbReference>
<dbReference type="GO" id="GO:0016020">
    <property type="term" value="C:membrane"/>
    <property type="evidence" value="ECO:0007669"/>
    <property type="project" value="InterPro"/>
</dbReference>
<dbReference type="InterPro" id="IPR015260">
    <property type="entry name" value="Syntaxin-6/10/61_N"/>
</dbReference>
<reference evidence="11 12" key="2">
    <citation type="submission" date="2020-07" db="EMBL/GenBank/DDBJ databases">
        <title>Genome assembly of wild tea tree DASZ reveals pedigree and selection history of tea varieties.</title>
        <authorList>
            <person name="Zhang W."/>
        </authorList>
    </citation>
    <scope>NUCLEOTIDE SEQUENCE [LARGE SCALE GENOMIC DNA]</scope>
    <source>
        <strain evidence="12">cv. G240</strain>
        <tissue evidence="11">Leaf</tissue>
    </source>
</reference>
<keyword evidence="4" id="KW-0653">Protein transport</keyword>
<evidence type="ECO:0000313" key="11">
    <source>
        <dbReference type="EMBL" id="KAF5956599.1"/>
    </source>
</evidence>
<dbReference type="EMBL" id="JACBKZ010000002">
    <property type="protein sequence ID" value="KAF5956599.1"/>
    <property type="molecule type" value="Genomic_DNA"/>
</dbReference>
<evidence type="ECO:0000256" key="5">
    <source>
        <dbReference type="ARBA" id="ARBA00022989"/>
    </source>
</evidence>
<evidence type="ECO:0000256" key="6">
    <source>
        <dbReference type="ARBA" id="ARBA00023034"/>
    </source>
</evidence>
<evidence type="ECO:0000259" key="10">
    <source>
        <dbReference type="Pfam" id="PF09177"/>
    </source>
</evidence>
<evidence type="ECO:0000256" key="3">
    <source>
        <dbReference type="ARBA" id="ARBA00022692"/>
    </source>
</evidence>
<evidence type="ECO:0000256" key="1">
    <source>
        <dbReference type="ARBA" id="ARBA00009063"/>
    </source>
</evidence>
<keyword evidence="7 9" id="KW-0472">Membrane</keyword>
<protein>
    <recommendedName>
        <fullName evidence="10">Syntaxin 6/10/61 N-terminal domain-containing protein</fullName>
    </recommendedName>
</protein>
<keyword evidence="6" id="KW-0333">Golgi apparatus</keyword>
<dbReference type="SUPFAM" id="SSF47661">
    <property type="entry name" value="t-snare proteins"/>
    <property type="match status" value="1"/>
</dbReference>
<keyword evidence="3 9" id="KW-0812">Transmembrane</keyword>
<dbReference type="PANTHER" id="PTHR34949:SF3">
    <property type="entry name" value="OS08G0244100 PROTEIN"/>
    <property type="match status" value="1"/>
</dbReference>
<dbReference type="FunFam" id="1.20.58.90:FF:000004">
    <property type="entry name" value="Syntaxin 10"/>
    <property type="match status" value="1"/>
</dbReference>
<dbReference type="AlphaFoldDB" id="A0A7J7HVC8"/>
<gene>
    <name evidence="11" type="ORF">HYC85_003824</name>
</gene>
<organism evidence="11 12">
    <name type="scientific">Camellia sinensis</name>
    <name type="common">Tea plant</name>
    <name type="synonym">Thea sinensis</name>
    <dbReference type="NCBI Taxonomy" id="4442"/>
    <lineage>
        <taxon>Eukaryota</taxon>
        <taxon>Viridiplantae</taxon>
        <taxon>Streptophyta</taxon>
        <taxon>Embryophyta</taxon>
        <taxon>Tracheophyta</taxon>
        <taxon>Spermatophyta</taxon>
        <taxon>Magnoliopsida</taxon>
        <taxon>eudicotyledons</taxon>
        <taxon>Gunneridae</taxon>
        <taxon>Pentapetalae</taxon>
        <taxon>asterids</taxon>
        <taxon>Ericales</taxon>
        <taxon>Theaceae</taxon>
        <taxon>Camellia</taxon>
    </lineage>
</organism>
<dbReference type="Proteomes" id="UP000593564">
    <property type="component" value="Unassembled WGS sequence"/>
</dbReference>
<feature type="transmembrane region" description="Helical" evidence="9">
    <location>
        <begin position="318"/>
        <end position="337"/>
    </location>
</feature>
<dbReference type="PANTHER" id="PTHR34949">
    <property type="entry name" value="OS05G0443700 PROTEIN"/>
    <property type="match status" value="1"/>
</dbReference>
<comment type="similarity">
    <text evidence="1">Belongs to the syntaxin family.</text>
</comment>
<evidence type="ECO:0000256" key="8">
    <source>
        <dbReference type="ARBA" id="ARBA00037801"/>
    </source>
</evidence>
<dbReference type="Pfam" id="PF09177">
    <property type="entry name" value="STX6_10_61_N"/>
    <property type="match status" value="1"/>
</dbReference>
<reference evidence="12" key="1">
    <citation type="journal article" date="2020" name="Nat. Commun.">
        <title>Genome assembly of wild tea tree DASZ reveals pedigree and selection history of tea varieties.</title>
        <authorList>
            <person name="Zhang W."/>
            <person name="Zhang Y."/>
            <person name="Qiu H."/>
            <person name="Guo Y."/>
            <person name="Wan H."/>
            <person name="Zhang X."/>
            <person name="Scossa F."/>
            <person name="Alseekh S."/>
            <person name="Zhang Q."/>
            <person name="Wang P."/>
            <person name="Xu L."/>
            <person name="Schmidt M.H."/>
            <person name="Jia X."/>
            <person name="Li D."/>
            <person name="Zhu A."/>
            <person name="Guo F."/>
            <person name="Chen W."/>
            <person name="Ni D."/>
            <person name="Usadel B."/>
            <person name="Fernie A.R."/>
            <person name="Wen W."/>
        </authorList>
    </citation>
    <scope>NUCLEOTIDE SEQUENCE [LARGE SCALE GENOMIC DNA]</scope>
    <source>
        <strain evidence="12">cv. G240</strain>
    </source>
</reference>
<dbReference type="GO" id="GO:0048193">
    <property type="term" value="P:Golgi vesicle transport"/>
    <property type="evidence" value="ECO:0007669"/>
    <property type="project" value="InterPro"/>
</dbReference>
<evidence type="ECO:0000256" key="9">
    <source>
        <dbReference type="SAM" id="Phobius"/>
    </source>
</evidence>
<keyword evidence="12" id="KW-1185">Reference proteome</keyword>
<keyword evidence="5 9" id="KW-1133">Transmembrane helix</keyword>
<evidence type="ECO:0000313" key="12">
    <source>
        <dbReference type="Proteomes" id="UP000593564"/>
    </source>
</evidence>
<keyword evidence="2" id="KW-0813">Transport</keyword>
<evidence type="ECO:0000256" key="4">
    <source>
        <dbReference type="ARBA" id="ARBA00022927"/>
    </source>
</evidence>
<feature type="domain" description="Syntaxin 6/10/61 N-terminal" evidence="10">
    <location>
        <begin position="13"/>
        <end position="105"/>
    </location>
</feature>
<dbReference type="GO" id="GO:0015031">
    <property type="term" value="P:protein transport"/>
    <property type="evidence" value="ECO:0007669"/>
    <property type="project" value="UniProtKB-KW"/>
</dbReference>
<dbReference type="InterPro" id="IPR010989">
    <property type="entry name" value="SNARE"/>
</dbReference>